<dbReference type="PANTHER" id="PTHR45080:SF8">
    <property type="entry name" value="IG-LIKE DOMAIN-CONTAINING PROTEIN"/>
    <property type="match status" value="1"/>
</dbReference>
<dbReference type="SUPFAM" id="SSF48726">
    <property type="entry name" value="Immunoglobulin"/>
    <property type="match status" value="3"/>
</dbReference>
<evidence type="ECO:0000256" key="4">
    <source>
        <dbReference type="SAM" id="Phobius"/>
    </source>
</evidence>
<evidence type="ECO:0000259" key="5">
    <source>
        <dbReference type="PROSITE" id="PS50835"/>
    </source>
</evidence>
<feature type="domain" description="Ig-like" evidence="5">
    <location>
        <begin position="1"/>
        <end position="92"/>
    </location>
</feature>
<dbReference type="SMART" id="SM00408">
    <property type="entry name" value="IGc2"/>
    <property type="match status" value="3"/>
</dbReference>
<feature type="domain" description="Ig-like" evidence="5">
    <location>
        <begin position="97"/>
        <end position="187"/>
    </location>
</feature>
<dbReference type="EMBL" id="UYJE01005111">
    <property type="protein sequence ID" value="VDI34065.1"/>
    <property type="molecule type" value="Genomic_DNA"/>
</dbReference>
<dbReference type="InterPro" id="IPR013151">
    <property type="entry name" value="Immunoglobulin_dom"/>
</dbReference>
<comment type="caution">
    <text evidence="6">The sequence shown here is derived from an EMBL/GenBank/DDBJ whole genome shotgun (WGS) entry which is preliminary data.</text>
</comment>
<dbReference type="Pfam" id="PF00047">
    <property type="entry name" value="ig"/>
    <property type="match status" value="1"/>
</dbReference>
<dbReference type="PROSITE" id="PS50835">
    <property type="entry name" value="IG_LIKE"/>
    <property type="match status" value="3"/>
</dbReference>
<dbReference type="SMART" id="SM00409">
    <property type="entry name" value="IG"/>
    <property type="match status" value="3"/>
</dbReference>
<name>A0A8B6EFS7_MYTGA</name>
<dbReference type="InterPro" id="IPR013783">
    <property type="entry name" value="Ig-like_fold"/>
</dbReference>
<evidence type="ECO:0000313" key="7">
    <source>
        <dbReference type="Proteomes" id="UP000596742"/>
    </source>
</evidence>
<feature type="region of interest" description="Disordered" evidence="3">
    <location>
        <begin position="330"/>
        <end position="349"/>
    </location>
</feature>
<dbReference type="OrthoDB" id="6150053at2759"/>
<evidence type="ECO:0000256" key="2">
    <source>
        <dbReference type="ARBA" id="ARBA00023157"/>
    </source>
</evidence>
<keyword evidence="1" id="KW-0732">Signal</keyword>
<feature type="transmembrane region" description="Helical" evidence="4">
    <location>
        <begin position="510"/>
        <end position="533"/>
    </location>
</feature>
<sequence length="551" mass="59675">MVPQSKTGAIGKNLTIPCNISEVYSGTAITWIKNNGSFDTIINIDNSDRFVGGIYNLPDLTIMSVQKEDEGNYTCQAQTLEFNGSSQAVHLSIFEYPVVNVSNIEPSIEGTNITISCYVSPTSEVTKITWYKNNIILDIYGNNRFSGGTISSPSLEIYFVNEYDEGNYTCNAMNPVGTNESIPIHLTILADIPTVLTLKEEAVNIGDNVTLSCNISSVSKLTKVVWSKNNIEVNLNANRTEDDARFSGGTLQDHSLTIYSVQIMDEGNYSCNASNAAKQTGWSNQVHLTIFEESLLSTDLTFSTSELSTLSSDIASTDLIYSTSELTDPLTDTMPSTKQSTMSPSVKSTIETTLTHVSSTDLTDPFSDTMPSTKPSTVSASVKSTIETSPNVPLTKSPNNSSTVNTSTTTSSTLSSTSKSTTLPSSSKPPNTVTYTVRSTTKTFSMPSSHKPTHTIGSKPPTIIPYSSSTVKTSTTTSTTMSSTTKSTTILSSSVGSKVSSENSENLNGWVITTTVICVVEFIVIVLVVYIIWLRKQRRLAMQYEKEETAF</sequence>
<dbReference type="InterPro" id="IPR036179">
    <property type="entry name" value="Ig-like_dom_sf"/>
</dbReference>
<keyword evidence="4" id="KW-1133">Transmembrane helix</keyword>
<gene>
    <name evidence="6" type="ORF">MGAL_10B029588</name>
</gene>
<dbReference type="Gene3D" id="2.60.40.10">
    <property type="entry name" value="Immunoglobulins"/>
    <property type="match status" value="3"/>
</dbReference>
<dbReference type="GO" id="GO:0005886">
    <property type="term" value="C:plasma membrane"/>
    <property type="evidence" value="ECO:0007669"/>
    <property type="project" value="TreeGrafter"/>
</dbReference>
<evidence type="ECO:0000256" key="3">
    <source>
        <dbReference type="SAM" id="MobiDB-lite"/>
    </source>
</evidence>
<dbReference type="InterPro" id="IPR050958">
    <property type="entry name" value="Cell_Adh-Cytoskel_Orgn"/>
</dbReference>
<dbReference type="GO" id="GO:0007156">
    <property type="term" value="P:homophilic cell adhesion via plasma membrane adhesion molecules"/>
    <property type="evidence" value="ECO:0007669"/>
    <property type="project" value="TreeGrafter"/>
</dbReference>
<feature type="region of interest" description="Disordered" evidence="3">
    <location>
        <begin position="359"/>
        <end position="470"/>
    </location>
</feature>
<dbReference type="CDD" id="cd00096">
    <property type="entry name" value="Ig"/>
    <property type="match status" value="2"/>
</dbReference>
<dbReference type="InterPro" id="IPR003598">
    <property type="entry name" value="Ig_sub2"/>
</dbReference>
<reference evidence="6" key="1">
    <citation type="submission" date="2018-11" db="EMBL/GenBank/DDBJ databases">
        <authorList>
            <person name="Alioto T."/>
            <person name="Alioto T."/>
        </authorList>
    </citation>
    <scope>NUCLEOTIDE SEQUENCE</scope>
</reference>
<feature type="domain" description="Ig-like" evidence="5">
    <location>
        <begin position="193"/>
        <end position="289"/>
    </location>
</feature>
<proteinExistence type="predicted"/>
<dbReference type="Proteomes" id="UP000596742">
    <property type="component" value="Unassembled WGS sequence"/>
</dbReference>
<keyword evidence="2" id="KW-1015">Disulfide bond</keyword>
<keyword evidence="4" id="KW-0472">Membrane</keyword>
<keyword evidence="4" id="KW-0812">Transmembrane</keyword>
<dbReference type="InterPro" id="IPR007110">
    <property type="entry name" value="Ig-like_dom"/>
</dbReference>
<feature type="compositionally biased region" description="Polar residues" evidence="3">
    <location>
        <begin position="333"/>
        <end position="349"/>
    </location>
</feature>
<dbReference type="PANTHER" id="PTHR45080">
    <property type="entry name" value="CONTACTIN 5"/>
    <property type="match status" value="1"/>
</dbReference>
<evidence type="ECO:0000313" key="6">
    <source>
        <dbReference type="EMBL" id="VDI34065.1"/>
    </source>
</evidence>
<dbReference type="Pfam" id="PF13927">
    <property type="entry name" value="Ig_3"/>
    <property type="match status" value="2"/>
</dbReference>
<dbReference type="AlphaFoldDB" id="A0A8B6EFS7"/>
<organism evidence="6 7">
    <name type="scientific">Mytilus galloprovincialis</name>
    <name type="common">Mediterranean mussel</name>
    <dbReference type="NCBI Taxonomy" id="29158"/>
    <lineage>
        <taxon>Eukaryota</taxon>
        <taxon>Metazoa</taxon>
        <taxon>Spiralia</taxon>
        <taxon>Lophotrochozoa</taxon>
        <taxon>Mollusca</taxon>
        <taxon>Bivalvia</taxon>
        <taxon>Autobranchia</taxon>
        <taxon>Pteriomorphia</taxon>
        <taxon>Mytilida</taxon>
        <taxon>Mytiloidea</taxon>
        <taxon>Mytilidae</taxon>
        <taxon>Mytilinae</taxon>
        <taxon>Mytilus</taxon>
    </lineage>
</organism>
<keyword evidence="7" id="KW-1185">Reference proteome</keyword>
<accession>A0A8B6EFS7</accession>
<feature type="compositionally biased region" description="Low complexity" evidence="3">
    <location>
        <begin position="395"/>
        <end position="443"/>
    </location>
</feature>
<protein>
    <recommendedName>
        <fullName evidence="5">Ig-like domain-containing protein</fullName>
    </recommendedName>
</protein>
<dbReference type="InterPro" id="IPR003599">
    <property type="entry name" value="Ig_sub"/>
</dbReference>
<feature type="compositionally biased region" description="Polar residues" evidence="3">
    <location>
        <begin position="369"/>
        <end position="394"/>
    </location>
</feature>
<evidence type="ECO:0000256" key="1">
    <source>
        <dbReference type="ARBA" id="ARBA00022729"/>
    </source>
</evidence>